<keyword evidence="1" id="KW-1133">Transmembrane helix</keyword>
<comment type="caution">
    <text evidence="2">The sequence shown here is derived from an EMBL/GenBank/DDBJ whole genome shotgun (WGS) entry which is preliminary data.</text>
</comment>
<protein>
    <submittedName>
        <fullName evidence="2">Uncharacterized protein</fullName>
    </submittedName>
</protein>
<dbReference type="AlphaFoldDB" id="A0A0F9PDL9"/>
<sequence>MASTLIKLTAILVMMNIFIYLGMAFAITAEGDDAEVEMRLHIKNDLLQKLVFNSIDDMAQSQKENFTDYDINFTSEFTTFPDKLGGEETGTGAGAAISFLDMPSIVFDFMKMMFNIAVSPITLFMSFRIPFTFAAIVGIPYLIIFVITVMAFMRGVGD</sequence>
<organism evidence="2">
    <name type="scientific">marine sediment metagenome</name>
    <dbReference type="NCBI Taxonomy" id="412755"/>
    <lineage>
        <taxon>unclassified sequences</taxon>
        <taxon>metagenomes</taxon>
        <taxon>ecological metagenomes</taxon>
    </lineage>
</organism>
<feature type="transmembrane region" description="Helical" evidence="1">
    <location>
        <begin position="109"/>
        <end position="127"/>
    </location>
</feature>
<evidence type="ECO:0000313" key="2">
    <source>
        <dbReference type="EMBL" id="KKM91452.1"/>
    </source>
</evidence>
<proteinExistence type="predicted"/>
<feature type="transmembrane region" description="Helical" evidence="1">
    <location>
        <begin position="133"/>
        <end position="153"/>
    </location>
</feature>
<name>A0A0F9PDL9_9ZZZZ</name>
<keyword evidence="1" id="KW-0472">Membrane</keyword>
<evidence type="ECO:0000256" key="1">
    <source>
        <dbReference type="SAM" id="Phobius"/>
    </source>
</evidence>
<accession>A0A0F9PDL9</accession>
<gene>
    <name evidence="2" type="ORF">LCGC14_1228400</name>
</gene>
<feature type="transmembrane region" description="Helical" evidence="1">
    <location>
        <begin position="6"/>
        <end position="29"/>
    </location>
</feature>
<keyword evidence="1" id="KW-0812">Transmembrane</keyword>
<dbReference type="EMBL" id="LAZR01006530">
    <property type="protein sequence ID" value="KKM91452.1"/>
    <property type="molecule type" value="Genomic_DNA"/>
</dbReference>
<reference evidence="2" key="1">
    <citation type="journal article" date="2015" name="Nature">
        <title>Complex archaea that bridge the gap between prokaryotes and eukaryotes.</title>
        <authorList>
            <person name="Spang A."/>
            <person name="Saw J.H."/>
            <person name="Jorgensen S.L."/>
            <person name="Zaremba-Niedzwiedzka K."/>
            <person name="Martijn J."/>
            <person name="Lind A.E."/>
            <person name="van Eijk R."/>
            <person name="Schleper C."/>
            <person name="Guy L."/>
            <person name="Ettema T.J."/>
        </authorList>
    </citation>
    <scope>NUCLEOTIDE SEQUENCE</scope>
</reference>